<feature type="domain" description="QLQ" evidence="19">
    <location>
        <begin position="97"/>
        <end position="132"/>
    </location>
</feature>
<keyword evidence="10" id="KW-0804">Transcription</keyword>
<protein>
    <submittedName>
        <fullName evidence="21">SWI/SNF related, matrix associated, actin dependent regulator of chromatin, subfamily a, member 2</fullName>
    </submittedName>
</protein>
<dbReference type="PROSITE" id="PS51194">
    <property type="entry name" value="HELICASE_CTER"/>
    <property type="match status" value="1"/>
</dbReference>
<dbReference type="SUPFAM" id="SSF52540">
    <property type="entry name" value="P-loop containing nucleoside triphosphate hydrolases"/>
    <property type="match status" value="2"/>
</dbReference>
<dbReference type="InterPro" id="IPR037259">
    <property type="entry name" value="BRK_sf"/>
</dbReference>
<dbReference type="InterPro" id="IPR018359">
    <property type="entry name" value="Bromodomain_CS"/>
</dbReference>
<dbReference type="SMART" id="SM00490">
    <property type="entry name" value="HELICc"/>
    <property type="match status" value="1"/>
</dbReference>
<evidence type="ECO:0000256" key="2">
    <source>
        <dbReference type="ARBA" id="ARBA00022741"/>
    </source>
</evidence>
<keyword evidence="11" id="KW-0539">Nucleus</keyword>
<dbReference type="InterPro" id="IPR000330">
    <property type="entry name" value="SNF2_N"/>
</dbReference>
<dbReference type="GO" id="GO:0006325">
    <property type="term" value="P:chromatin organization"/>
    <property type="evidence" value="ECO:0007669"/>
    <property type="project" value="UniProtKB-KW"/>
</dbReference>
<keyword evidence="5" id="KW-0067">ATP-binding</keyword>
<dbReference type="SMART" id="SM00487">
    <property type="entry name" value="DEXDc"/>
    <property type="match status" value="1"/>
</dbReference>
<dbReference type="GO" id="GO:0005634">
    <property type="term" value="C:nucleus"/>
    <property type="evidence" value="ECO:0007669"/>
    <property type="project" value="UniProtKB-SubCell"/>
</dbReference>
<feature type="compositionally biased region" description="Basic residues" evidence="14">
    <location>
        <begin position="254"/>
        <end position="264"/>
    </location>
</feature>
<dbReference type="InterPro" id="IPR027417">
    <property type="entry name" value="P-loop_NTPase"/>
</dbReference>
<evidence type="ECO:0000256" key="10">
    <source>
        <dbReference type="ARBA" id="ARBA00023163"/>
    </source>
</evidence>
<feature type="compositionally biased region" description="Pro residues" evidence="14">
    <location>
        <begin position="230"/>
        <end position="241"/>
    </location>
</feature>
<evidence type="ECO:0000256" key="9">
    <source>
        <dbReference type="ARBA" id="ARBA00023159"/>
    </source>
</evidence>
<dbReference type="InterPro" id="IPR036427">
    <property type="entry name" value="Bromodomain-like_sf"/>
</dbReference>
<dbReference type="GO" id="GO:0005524">
    <property type="term" value="F:ATP binding"/>
    <property type="evidence" value="ECO:0007669"/>
    <property type="project" value="UniProtKB-KW"/>
</dbReference>
<dbReference type="InterPro" id="IPR029295">
    <property type="entry name" value="SnAC"/>
</dbReference>
<keyword evidence="13" id="KW-0175">Coiled coil</keyword>
<dbReference type="InterPro" id="IPR001650">
    <property type="entry name" value="Helicase_C-like"/>
</dbReference>
<dbReference type="GO" id="GO:0042393">
    <property type="term" value="F:histone binding"/>
    <property type="evidence" value="ECO:0007669"/>
    <property type="project" value="InterPro"/>
</dbReference>
<dbReference type="Pfam" id="PF14619">
    <property type="entry name" value="SnAC"/>
    <property type="match status" value="1"/>
</dbReference>
<evidence type="ECO:0000259" key="17">
    <source>
        <dbReference type="PROSITE" id="PS51194"/>
    </source>
</evidence>
<dbReference type="Pfam" id="PF07533">
    <property type="entry name" value="BRK"/>
    <property type="match status" value="1"/>
</dbReference>
<dbReference type="WBParaSite" id="maker-uti_cns_0000276-snap-gene-0.4-mRNA-1">
    <property type="protein sequence ID" value="maker-uti_cns_0000276-snap-gene-0.4-mRNA-1"/>
    <property type="gene ID" value="maker-uti_cns_0000276-snap-gene-0.4"/>
</dbReference>
<keyword evidence="20" id="KW-1185">Reference proteome</keyword>
<feature type="compositionally biased region" description="Pro residues" evidence="14">
    <location>
        <begin position="151"/>
        <end position="167"/>
    </location>
</feature>
<dbReference type="InterPro" id="IPR049730">
    <property type="entry name" value="SNF2/RAD54-like_C"/>
</dbReference>
<dbReference type="Gene3D" id="3.40.50.300">
    <property type="entry name" value="P-loop containing nucleotide triphosphate hydrolases"/>
    <property type="match status" value="1"/>
</dbReference>
<feature type="domain" description="Helicase ATP-binding" evidence="16">
    <location>
        <begin position="658"/>
        <end position="823"/>
    </location>
</feature>
<evidence type="ECO:0000313" key="20">
    <source>
        <dbReference type="Proteomes" id="UP000095280"/>
    </source>
</evidence>
<feature type="compositionally biased region" description="Acidic residues" evidence="14">
    <location>
        <begin position="1516"/>
        <end position="1525"/>
    </location>
</feature>
<keyword evidence="9" id="KW-0010">Activator</keyword>
<dbReference type="Pfam" id="PF00176">
    <property type="entry name" value="SNF2-rel_dom"/>
    <property type="match status" value="1"/>
</dbReference>
<feature type="domain" description="Bromo" evidence="15">
    <location>
        <begin position="1331"/>
        <end position="1401"/>
    </location>
</feature>
<dbReference type="PROSITE" id="PS00633">
    <property type="entry name" value="BROMODOMAIN_1"/>
    <property type="match status" value="1"/>
</dbReference>
<evidence type="ECO:0000259" key="18">
    <source>
        <dbReference type="PROSITE" id="PS51204"/>
    </source>
</evidence>
<keyword evidence="3" id="KW-0378">Hydrolase</keyword>
<feature type="domain" description="HSA" evidence="18">
    <location>
        <begin position="393"/>
        <end position="465"/>
    </location>
</feature>
<evidence type="ECO:0000259" key="19">
    <source>
        <dbReference type="PROSITE" id="PS51666"/>
    </source>
</evidence>
<feature type="compositionally biased region" description="Pro residues" evidence="14">
    <location>
        <begin position="87"/>
        <end position="96"/>
    </location>
</feature>
<dbReference type="SUPFAM" id="SSF47370">
    <property type="entry name" value="Bromodomain"/>
    <property type="match status" value="1"/>
</dbReference>
<feature type="domain" description="Helicase C-terminal" evidence="17">
    <location>
        <begin position="974"/>
        <end position="1125"/>
    </location>
</feature>
<organism evidence="20 21">
    <name type="scientific">Macrostomum lignano</name>
    <dbReference type="NCBI Taxonomy" id="282301"/>
    <lineage>
        <taxon>Eukaryota</taxon>
        <taxon>Metazoa</taxon>
        <taxon>Spiralia</taxon>
        <taxon>Lophotrochozoa</taxon>
        <taxon>Platyhelminthes</taxon>
        <taxon>Rhabditophora</taxon>
        <taxon>Macrostomorpha</taxon>
        <taxon>Macrostomida</taxon>
        <taxon>Macrostomidae</taxon>
        <taxon>Macrostomum</taxon>
    </lineage>
</organism>
<reference evidence="21" key="1">
    <citation type="submission" date="2016-11" db="UniProtKB">
        <authorList>
            <consortium name="WormBaseParasite"/>
        </authorList>
    </citation>
    <scope>IDENTIFICATION</scope>
</reference>
<dbReference type="Pfam" id="PF08880">
    <property type="entry name" value="QLQ"/>
    <property type="match status" value="1"/>
</dbReference>
<feature type="compositionally biased region" description="Low complexity" evidence="14">
    <location>
        <begin position="242"/>
        <end position="253"/>
    </location>
</feature>
<feature type="region of interest" description="Disordered" evidence="14">
    <location>
        <begin position="134"/>
        <end position="293"/>
    </location>
</feature>
<dbReference type="InterPro" id="IPR006576">
    <property type="entry name" value="BRK_domain"/>
</dbReference>
<dbReference type="PRINTS" id="PR00503">
    <property type="entry name" value="BROMODOMAIN"/>
</dbReference>
<dbReference type="SMART" id="SM00573">
    <property type="entry name" value="HSA"/>
    <property type="match status" value="1"/>
</dbReference>
<feature type="compositionally biased region" description="Pro residues" evidence="14">
    <location>
        <begin position="266"/>
        <end position="278"/>
    </location>
</feature>
<feature type="region of interest" description="Disordered" evidence="14">
    <location>
        <begin position="54"/>
        <end position="99"/>
    </location>
</feature>
<feature type="compositionally biased region" description="Gly residues" evidence="14">
    <location>
        <begin position="1261"/>
        <end position="1278"/>
    </location>
</feature>
<accession>A0A1I8FYK0</accession>
<keyword evidence="4" id="KW-0347">Helicase</keyword>
<feature type="compositionally biased region" description="Low complexity" evidence="14">
    <location>
        <begin position="219"/>
        <end position="229"/>
    </location>
</feature>
<evidence type="ECO:0000256" key="11">
    <source>
        <dbReference type="ARBA" id="ARBA00023242"/>
    </source>
</evidence>
<dbReference type="SMART" id="SM00951">
    <property type="entry name" value="QLQ"/>
    <property type="match status" value="1"/>
</dbReference>
<dbReference type="GO" id="GO:0006355">
    <property type="term" value="P:regulation of DNA-templated transcription"/>
    <property type="evidence" value="ECO:0007669"/>
    <property type="project" value="InterPro"/>
</dbReference>
<evidence type="ECO:0000256" key="5">
    <source>
        <dbReference type="ARBA" id="ARBA00022840"/>
    </source>
</evidence>
<keyword evidence="7" id="KW-0805">Transcription regulation</keyword>
<feature type="compositionally biased region" description="Polar residues" evidence="14">
    <location>
        <begin position="193"/>
        <end position="210"/>
    </location>
</feature>
<dbReference type="FunFam" id="3.40.50.300:FF:003020">
    <property type="entry name" value="SNF2-related domain-containing protein"/>
    <property type="match status" value="1"/>
</dbReference>
<dbReference type="PANTHER" id="PTHR10799">
    <property type="entry name" value="SNF2/RAD54 HELICASE FAMILY"/>
    <property type="match status" value="1"/>
</dbReference>
<comment type="subcellular location">
    <subcellularLocation>
        <location evidence="1">Nucleus</location>
    </subcellularLocation>
</comment>
<dbReference type="GO" id="GO:0048513">
    <property type="term" value="P:animal organ development"/>
    <property type="evidence" value="ECO:0007669"/>
    <property type="project" value="UniProtKB-ARBA"/>
</dbReference>
<feature type="compositionally biased region" description="Gly residues" evidence="14">
    <location>
        <begin position="1484"/>
        <end position="1497"/>
    </location>
</feature>
<dbReference type="Proteomes" id="UP000095280">
    <property type="component" value="Unplaced"/>
</dbReference>
<evidence type="ECO:0000259" key="16">
    <source>
        <dbReference type="PROSITE" id="PS51192"/>
    </source>
</evidence>
<dbReference type="InterPro" id="IPR001487">
    <property type="entry name" value="Bromodomain"/>
</dbReference>
<evidence type="ECO:0000259" key="15">
    <source>
        <dbReference type="PROSITE" id="PS50014"/>
    </source>
</evidence>
<dbReference type="SMART" id="SM01314">
    <property type="entry name" value="SnAC"/>
    <property type="match status" value="1"/>
</dbReference>
<dbReference type="PROSITE" id="PS50014">
    <property type="entry name" value="BROMODOMAIN_2"/>
    <property type="match status" value="1"/>
</dbReference>
<dbReference type="CDD" id="cd18793">
    <property type="entry name" value="SF2_C_SNF"/>
    <property type="match status" value="1"/>
</dbReference>
<keyword evidence="2" id="KW-0547">Nucleotide-binding</keyword>
<dbReference type="Gene3D" id="3.40.50.10810">
    <property type="entry name" value="Tandem AAA-ATPase domain"/>
    <property type="match status" value="1"/>
</dbReference>
<evidence type="ECO:0000256" key="7">
    <source>
        <dbReference type="ARBA" id="ARBA00023015"/>
    </source>
</evidence>
<keyword evidence="6" id="KW-0156">Chromatin regulator</keyword>
<dbReference type="InterPro" id="IPR014978">
    <property type="entry name" value="Gln-Leu-Gln_QLQ"/>
</dbReference>
<dbReference type="InterPro" id="IPR014012">
    <property type="entry name" value="HSA_dom"/>
</dbReference>
<evidence type="ECO:0000256" key="13">
    <source>
        <dbReference type="SAM" id="Coils"/>
    </source>
</evidence>
<evidence type="ECO:0000256" key="4">
    <source>
        <dbReference type="ARBA" id="ARBA00022806"/>
    </source>
</evidence>
<proteinExistence type="predicted"/>
<feature type="region of interest" description="Disordered" evidence="14">
    <location>
        <begin position="1467"/>
        <end position="1525"/>
    </location>
</feature>
<evidence type="ECO:0000313" key="21">
    <source>
        <dbReference type="WBParaSite" id="maker-uti_cns_0000276-snap-gene-0.4-mRNA-1"/>
    </source>
</evidence>
<dbReference type="InterPro" id="IPR014001">
    <property type="entry name" value="Helicase_ATP-bd"/>
</dbReference>
<dbReference type="SMART" id="SM00297">
    <property type="entry name" value="BROMO"/>
    <property type="match status" value="1"/>
</dbReference>
<evidence type="ECO:0000256" key="1">
    <source>
        <dbReference type="ARBA" id="ARBA00004123"/>
    </source>
</evidence>
<evidence type="ECO:0000256" key="8">
    <source>
        <dbReference type="ARBA" id="ARBA00023117"/>
    </source>
</evidence>
<feature type="compositionally biased region" description="Basic residues" evidence="14">
    <location>
        <begin position="1500"/>
        <end position="1513"/>
    </location>
</feature>
<dbReference type="Pfam" id="PF07529">
    <property type="entry name" value="HSA"/>
    <property type="match status" value="1"/>
</dbReference>
<keyword evidence="8 12" id="KW-0103">Bromodomain</keyword>
<dbReference type="FunFam" id="3.40.50.10810:FF:000008">
    <property type="entry name" value="Chromatin structure-remodeling complex subunit snf21"/>
    <property type="match status" value="1"/>
</dbReference>
<dbReference type="Gene3D" id="3.40.5.120">
    <property type="match status" value="1"/>
</dbReference>
<dbReference type="GO" id="GO:0016787">
    <property type="term" value="F:hydrolase activity"/>
    <property type="evidence" value="ECO:0007669"/>
    <property type="project" value="UniProtKB-KW"/>
</dbReference>
<dbReference type="GO" id="GO:0048731">
    <property type="term" value="P:system development"/>
    <property type="evidence" value="ECO:0007669"/>
    <property type="project" value="UniProtKB-ARBA"/>
</dbReference>
<dbReference type="SUPFAM" id="SSF160481">
    <property type="entry name" value="BRK domain-like"/>
    <property type="match status" value="1"/>
</dbReference>
<evidence type="ECO:0000256" key="6">
    <source>
        <dbReference type="ARBA" id="ARBA00022853"/>
    </source>
</evidence>
<name>A0A1I8FYK0_9PLAT</name>
<dbReference type="Pfam" id="PF00439">
    <property type="entry name" value="Bromodomain"/>
    <property type="match status" value="1"/>
</dbReference>
<dbReference type="PROSITE" id="PS51666">
    <property type="entry name" value="QLQ"/>
    <property type="match status" value="1"/>
</dbReference>
<dbReference type="PROSITE" id="PS51204">
    <property type="entry name" value="HSA"/>
    <property type="match status" value="1"/>
</dbReference>
<dbReference type="Pfam" id="PF00271">
    <property type="entry name" value="Helicase_C"/>
    <property type="match status" value="1"/>
</dbReference>
<feature type="region of interest" description="Disordered" evidence="14">
    <location>
        <begin position="1242"/>
        <end position="1313"/>
    </location>
</feature>
<evidence type="ECO:0000256" key="12">
    <source>
        <dbReference type="PROSITE-ProRule" id="PRU00035"/>
    </source>
</evidence>
<dbReference type="SMART" id="SM00592">
    <property type="entry name" value="BRK"/>
    <property type="match status" value="1"/>
</dbReference>
<dbReference type="GO" id="GO:0004386">
    <property type="term" value="F:helicase activity"/>
    <property type="evidence" value="ECO:0007669"/>
    <property type="project" value="UniProtKB-KW"/>
</dbReference>
<evidence type="ECO:0000256" key="3">
    <source>
        <dbReference type="ARBA" id="ARBA00022801"/>
    </source>
</evidence>
<sequence length="1525" mass="171364">TAASVKFGQSATHSYSAAAAAAAALRLSSGYTAKIPGTAVWPCDCRACRRLPSAAARPPDVPPPHQGYPMPGQGYYGGPPGQQQPYQLPPAEPPAGPFSSSQLMQLRAQINAYKNLSRNLPLPDQLRVQALGSSLSRPVPPASPAFCPARATPPRPTFLPQPQPPTDTPTKLPTSGAAATSSQQQQQPLSSLITTPVSPAQPQSQASEMQAASVASDVPAGSSASVSNSLPPPPPPPPMHPNAPRAMTPPTMQHPHHPLHHQHPYGHPPPPQAPPPPVLMYQQRPGTTIRPPAVDPVELLRDREQRLQCRVAGRISELEEQSAGVSEEQKLKLQIELRALRLLGLQRQLRSDFVSTIRRDTTLETALNAKAYRRPKKQTLREARGTERLEKQRRLEAEKRRRQRHQECLNAILAHAKEFREHYRSVNSKMFKLNKAVLAWHANTEREARKERERIERERMRRLMAEDEKGYRELIDKQKDQRLHYLLEQTDEFTANLSKLVKDHKRERQAVKKSEKREKLREHQAALLTAVLNAGETVRVAVLNPSTGERLTGENAPTSQELERWLAEHEGWLILPIDSDGTPRPDLVEDMVVEEDYEHEDHDTDIHTIQGTEDDDYHQQQSYYGSAHSVRERIVEQASILVNGRLKEYQLKGLQWLVSLYNNNLNGILADEMGLGKTIQTIALITYLMERKKENGPYLIIVPLSTMSNWDLEFDKWAPSVKKILYKGSPQHRRSLQYHLKGSKFNVLLTTYEYIMKDKTALSKIKWKYMIIDEGHRMKNHHCKLTCVLNSYYTAPYRLLLTGTPLQNKLPELWALMNFLLPSVFSSVTTFEQWFNAPFATTGEKVELNQEETLLIIRRLHKVLRPFLLRRLKKEVESQLPDKVEYVIKCDMSALQRTLYNHMSQKGVILTDGSEKDKKGKGGVRTLMNTIMQLRKICNHPFLFPHIEDAITEQKGSVPISGVDLFRSSGKFELLDRILPKLKATKHRVLIFCQMTALMTIMQDYFDHKGFKLRTGSLLMVFNDTESDYFIFLLSTRAGGLGLNLQTADTVIIFDSDWNPHQDLQAQDRAHRIGQKNEVRVLRLICVNSVEERILAAARYKLNVDEKVIQAGMFDQKSTGVERKQFLMALLEGENDGELEGLEIHDDETVNQMLARTEQEYEIYQAMDKERQHNDAMNKDRKPRLITNEELPPWIVRDDVQVDSSLFETDESELGFGGKRQRKEVDYTDSITDQQFLRAIEEGADDDEDGYYDDDEPGPSSRGGGASGRKRGGGSGGGAKRKKRESTDPEEPQSKKRRGRPPQSSITPNPPRLTRLMNRLLDIILTYRDSDGRVLSEPFVKLPSRKELPDYYEVIRKPMDFAKIRTKIREHRYRAVDDLVSDVQLLCRNAQMYNKDGSLIFEDSLVLAQVCSSAREQLKHEEIEAMRPAPPSLAAPPPSVAAAAASTAASASASAVSLAASASASALSAGPDDDVSNASSGKVGASGSGGASSGGGATITKRRMKKTATRKKFTISDDEDGEDFY</sequence>
<dbReference type="PROSITE" id="PS51192">
    <property type="entry name" value="HELICASE_ATP_BIND_1"/>
    <property type="match status" value="1"/>
</dbReference>
<dbReference type="FunFam" id="1.20.5.170:FF:000008">
    <property type="entry name" value="probable global transcription activator SNF2L2 isoform X1"/>
    <property type="match status" value="1"/>
</dbReference>
<feature type="compositionally biased region" description="Acidic residues" evidence="14">
    <location>
        <begin position="1242"/>
        <end position="1257"/>
    </location>
</feature>
<feature type="coiled-coil region" evidence="13">
    <location>
        <begin position="441"/>
        <end position="468"/>
    </location>
</feature>
<dbReference type="CDD" id="cd17996">
    <property type="entry name" value="DEXHc_SMARCA2_SMARCA4"/>
    <property type="match status" value="1"/>
</dbReference>
<evidence type="ECO:0000256" key="14">
    <source>
        <dbReference type="SAM" id="MobiDB-lite"/>
    </source>
</evidence>
<dbReference type="Gene3D" id="1.20.5.170">
    <property type="match status" value="1"/>
</dbReference>
<dbReference type="Gene3D" id="1.20.920.10">
    <property type="entry name" value="Bromodomain-like"/>
    <property type="match status" value="1"/>
</dbReference>
<feature type="compositionally biased region" description="Low complexity" evidence="14">
    <location>
        <begin position="168"/>
        <end position="192"/>
    </location>
</feature>
<dbReference type="InterPro" id="IPR038718">
    <property type="entry name" value="SNF2-like_sf"/>
</dbReference>